<dbReference type="Proteomes" id="UP000663852">
    <property type="component" value="Unassembled WGS sequence"/>
</dbReference>
<comment type="caution">
    <text evidence="2">The sequence shown here is derived from an EMBL/GenBank/DDBJ whole genome shotgun (WGS) entry which is preliminary data.</text>
</comment>
<dbReference type="EMBL" id="CAJNOJ010000140">
    <property type="protein sequence ID" value="CAF1185953.1"/>
    <property type="molecule type" value="Genomic_DNA"/>
</dbReference>
<organism evidence="2 3">
    <name type="scientific">Adineta ricciae</name>
    <name type="common">Rotifer</name>
    <dbReference type="NCBI Taxonomy" id="249248"/>
    <lineage>
        <taxon>Eukaryota</taxon>
        <taxon>Metazoa</taxon>
        <taxon>Spiralia</taxon>
        <taxon>Gnathifera</taxon>
        <taxon>Rotifera</taxon>
        <taxon>Eurotatoria</taxon>
        <taxon>Bdelloidea</taxon>
        <taxon>Adinetida</taxon>
        <taxon>Adinetidae</taxon>
        <taxon>Adineta</taxon>
    </lineage>
</organism>
<sequence>MLPDAEILKETKLNLKLFQSSEDPQWIEKRIDHIQSTLSANESQARLLQDRIIAYSLIIDKQQKHLAVLKQPGVKQFWYKLSDRLESQLNKYETTRLKNLEKCNKAEQDLITINHTIRVARKQLQILQSAYYQFTTPILENALTTQRNIS</sequence>
<reference evidence="2" key="1">
    <citation type="submission" date="2021-02" db="EMBL/GenBank/DDBJ databases">
        <authorList>
            <person name="Nowell W R."/>
        </authorList>
    </citation>
    <scope>NUCLEOTIDE SEQUENCE</scope>
</reference>
<dbReference type="OrthoDB" id="10453955at2759"/>
<proteinExistence type="predicted"/>
<evidence type="ECO:0000313" key="3">
    <source>
        <dbReference type="Proteomes" id="UP000663828"/>
    </source>
</evidence>
<dbReference type="EMBL" id="CAJNOR010018052">
    <property type="protein sequence ID" value="CAF1688105.1"/>
    <property type="molecule type" value="Genomic_DNA"/>
</dbReference>
<keyword evidence="3" id="KW-1185">Reference proteome</keyword>
<evidence type="ECO:0000313" key="2">
    <source>
        <dbReference type="EMBL" id="CAF1688105.1"/>
    </source>
</evidence>
<dbReference type="Proteomes" id="UP000663828">
    <property type="component" value="Unassembled WGS sequence"/>
</dbReference>
<dbReference type="AlphaFoldDB" id="A0A816HKP9"/>
<gene>
    <name evidence="1" type="ORF">EDS130_LOCUS24521</name>
    <name evidence="2" type="ORF">XAT740_LOCUS62700</name>
</gene>
<name>A0A816HKP9_ADIRI</name>
<evidence type="ECO:0000313" key="1">
    <source>
        <dbReference type="EMBL" id="CAF1185953.1"/>
    </source>
</evidence>
<protein>
    <submittedName>
        <fullName evidence="2">Uncharacterized protein</fullName>
    </submittedName>
</protein>
<accession>A0A816HKP9</accession>